<keyword evidence="1" id="KW-0880">Kelch repeat</keyword>
<evidence type="ECO:0000313" key="4">
    <source>
        <dbReference type="EMBL" id="SCU65180.1"/>
    </source>
</evidence>
<evidence type="ECO:0000256" key="1">
    <source>
        <dbReference type="ARBA" id="ARBA00022441"/>
    </source>
</evidence>
<dbReference type="GeneID" id="92383105"/>
<keyword evidence="5" id="KW-1185">Reference proteome</keyword>
<name>A0A1G4I0I2_TRYEQ</name>
<feature type="region of interest" description="Disordered" evidence="3">
    <location>
        <begin position="1817"/>
        <end position="1920"/>
    </location>
</feature>
<feature type="compositionally biased region" description="Polar residues" evidence="3">
    <location>
        <begin position="1761"/>
        <end position="1772"/>
    </location>
</feature>
<feature type="compositionally biased region" description="Basic and acidic residues" evidence="3">
    <location>
        <begin position="1731"/>
        <end position="1743"/>
    </location>
</feature>
<dbReference type="PANTHER" id="PTHR46093">
    <property type="entry name" value="ACYL-COA-BINDING DOMAIN-CONTAINING PROTEIN 5"/>
    <property type="match status" value="1"/>
</dbReference>
<dbReference type="Pfam" id="PF24681">
    <property type="entry name" value="Kelch_KLHDC2_KLHL20_DRC7"/>
    <property type="match status" value="1"/>
</dbReference>
<dbReference type="SUPFAM" id="SSF117281">
    <property type="entry name" value="Kelch motif"/>
    <property type="match status" value="1"/>
</dbReference>
<feature type="compositionally biased region" description="Polar residues" evidence="3">
    <location>
        <begin position="397"/>
        <end position="408"/>
    </location>
</feature>
<sequence>MSVTVNAVRESAEAVSLTILSCEPAQQKIAVRFGGSHGGWRWIDVPTNTPVILERMRPEAGAESSEGPTSNGAAMEGCEEYELAVTPSPPVDGRDESVCSLVGVDTRQVVQKPVLLSGADEGGRVFELLLKWTLLDATPTPRESTPDKAPEDHSGTETETRNEEEVIVDTANKDDEKGEEAPPPPPIVAQPDESKEKEISENPSGHDSPKDKRVERHVNPVKELEEPKQQEAEREPQQEQAPQPRCNQSEWKWKSSVIPTLPADVSAARHVLIATIVSVQQPAVLPNRHVVVKLGIEAPNERMSLLPLLRTRAVTQYDAVKVAQMGPPVLFPLSENVSVYCAVADKRADHPSDSGGIGRRVYRRGRPAPTKSPGRSLARIPKAELDKHAAEKASKPHTATSGECTFSLPQRIEGTGNSDNAGGGRNGGASVFHWEKHSHMEHAYIAHGTVQCGNNEVELAFLRMTVGAYRDACRGHGAARRNGFGTVEVRVEDIELNETTEKQRPEHDNTLVEVWLTQPEVDAVSGTHSDRTGAAAAASTSTKNSSGCRHLVLLSSSNCIQPLHFPVSEPFAYLSWAVVPAQQKQGVQENVLHGAAPICLVRPGVWTPITIKLRDRNKSASFIKLWYCFTSDGRSGTDDPSRPYHPASKSTDDGNCYSLRVYLDSCTNLYPLVQLYSRDGNAKAFRLLIMDPEDEVAVSASRPMDLNDMQLYCNYKGGEDRTPPAIKLLFTRVFPSHALYRSSDYTVSNTGEQAGTCSVTFLCRLFAFASVAEAHAMNNAHCIGEGRVVVFPGNVVNGKDGTNLLDIDVHVAIDGMFTPGPVAVKPTAVTSPPPCTVLRMRGEVERAPCGEGDAVICVRSVQLFHRQQQQKRRGRVVWTDGGLSAVYACFWLCRGLSGGGVKEWKEALKGCQVLTLTPKQQRHHHHQQQQEVSLQCNEFVLSTGGEKLVLCAVFIPKTTETVDDEAKVRNTASNLLRKLVRKVNKKKQESESGLRHVQGTMRALNYLEVDLTLSAAAQGAVVGTAHINDELLLQLKAAWVKVPSGVGAATVPRGSATQPVDQPSPHLWALRLTFPTQPARSHVNVHVKSWPVAYDDLSHEQQQTFNSNLVKAHRGGGAATKVDSTMSSAFYIVRPLRLEPAEGEWTLFIFGDACTTRTRLAASVGETVLEHVVVDYLLPQSLSLAKGVIVDCFHGSLHADEAGELKRRAEGEQRWRRKLREDPSIQQPCQLFVPFTSLAISADGSDPVTLRYHTLTRCTDDGALLIGAATSNGKGAIFHYNINENTWSVLPIRAPQDGKDKKRREQGKRDNNGAEDADNSQQASHFSTRCITSRHGHTTVCSSTEKCAYVYGGIGIGGTDPEAATAAVAESNRSDKSAALSPKLGSTSSPKWPVGFMRDIWCINYAEGTATCLCSGENQTVSAPISRWRHAAAFHNDSVIIIGGRTAPALQQEGAKETNEEKLLTEEETQKKQEDGQTFYQSHGGEEEDLLLRRDGLCSCCSLLVFDLNRRAWGTQTTSGATPAPRYGHASAVLGTCVYIFGGMTQRNHLLDDLHELDIATNTWRRVEYNGAVAPPPSHLAAMEAITVSNTPCLVLTVGAAGNGEEREAGDAAERGVDALRLYLFSHASQFWRRLRFNCAPLPAPVGVAMCDATPASMRQHGRRQQPLRHRSLPLNKAVLFRMLVVGGMKAGSPNKGSAYIADYGLERESTIRPVVPTLLNVARDVIAERRQDERREPPHSADLRNINLERSPIRKGIGQRTASSLCTTPRGSRSGRKPYKSGPLKIAYRSSSAGPLTQDQQRGLIHRLYYNQCHAQEERKKGELQEQPRSGKMPISGRKYNPHPPMQRKAWGAPAAPRADCMRPRKPATAGPYRNHRHLDSSGDTQMKPQNDSRGEELTATAPPTPVVAAGRRLSDPEN</sequence>
<feature type="compositionally biased region" description="Basic and acidic residues" evidence="3">
    <location>
        <begin position="1817"/>
        <end position="1827"/>
    </location>
</feature>
<proteinExistence type="predicted"/>
<organism evidence="4 5">
    <name type="scientific">Trypanosoma equiperdum</name>
    <dbReference type="NCBI Taxonomy" id="5694"/>
    <lineage>
        <taxon>Eukaryota</taxon>
        <taxon>Discoba</taxon>
        <taxon>Euglenozoa</taxon>
        <taxon>Kinetoplastea</taxon>
        <taxon>Metakinetoplastina</taxon>
        <taxon>Trypanosomatida</taxon>
        <taxon>Trypanosomatidae</taxon>
        <taxon>Trypanosoma</taxon>
    </lineage>
</organism>
<accession>A0A1G4I0I2</accession>
<feature type="compositionally biased region" description="Basic and acidic residues" evidence="3">
    <location>
        <begin position="207"/>
        <end position="237"/>
    </location>
</feature>
<feature type="compositionally biased region" description="Low complexity" evidence="3">
    <location>
        <begin position="1900"/>
        <end position="1911"/>
    </location>
</feature>
<protein>
    <submittedName>
        <fullName evidence="4">Kelch motif containing protein, putative</fullName>
    </submittedName>
</protein>
<dbReference type="VEuPathDB" id="TriTrypDB:TEOVI_000917100"/>
<feature type="region of interest" description="Disordered" evidence="3">
    <location>
        <begin position="1291"/>
        <end position="1327"/>
    </location>
</feature>
<comment type="caution">
    <text evidence="4">The sequence shown here is derived from an EMBL/GenBank/DDBJ whole genome shotgun (WGS) entry which is preliminary data.</text>
</comment>
<feature type="compositionally biased region" description="Basic and acidic residues" evidence="3">
    <location>
        <begin position="171"/>
        <end position="180"/>
    </location>
</feature>
<feature type="compositionally biased region" description="Basic and acidic residues" evidence="3">
    <location>
        <begin position="381"/>
        <end position="394"/>
    </location>
</feature>
<dbReference type="EMBL" id="CZPT02000229">
    <property type="protein sequence ID" value="SCU65180.1"/>
    <property type="molecule type" value="Genomic_DNA"/>
</dbReference>
<keyword evidence="2" id="KW-0677">Repeat</keyword>
<reference evidence="4" key="1">
    <citation type="submission" date="2016-09" db="EMBL/GenBank/DDBJ databases">
        <authorList>
            <person name="Hebert L."/>
            <person name="Moumen B."/>
        </authorList>
    </citation>
    <scope>NUCLEOTIDE SEQUENCE [LARGE SCALE GENOMIC DNA]</scope>
    <source>
        <strain evidence="4">OVI</strain>
    </source>
</reference>
<dbReference type="Proteomes" id="UP000195570">
    <property type="component" value="Unassembled WGS sequence"/>
</dbReference>
<feature type="compositionally biased region" description="Basic and acidic residues" evidence="3">
    <location>
        <begin position="1454"/>
        <end position="1475"/>
    </location>
</feature>
<dbReference type="PANTHER" id="PTHR46093:SF18">
    <property type="entry name" value="FIBRONECTIN TYPE-III DOMAIN-CONTAINING PROTEIN"/>
    <property type="match status" value="1"/>
</dbReference>
<dbReference type="InterPro" id="IPR015915">
    <property type="entry name" value="Kelch-typ_b-propeller"/>
</dbReference>
<feature type="compositionally biased region" description="Basic and acidic residues" evidence="3">
    <location>
        <begin position="144"/>
        <end position="164"/>
    </location>
</feature>
<evidence type="ECO:0000256" key="2">
    <source>
        <dbReference type="ARBA" id="ARBA00022737"/>
    </source>
</evidence>
<evidence type="ECO:0000256" key="3">
    <source>
        <dbReference type="SAM" id="MobiDB-lite"/>
    </source>
</evidence>
<evidence type="ECO:0000313" key="5">
    <source>
        <dbReference type="Proteomes" id="UP000195570"/>
    </source>
</evidence>
<gene>
    <name evidence="4" type="ORF">TEOVI_000917100</name>
</gene>
<feature type="region of interest" description="Disordered" evidence="3">
    <location>
        <begin position="1731"/>
        <end position="1784"/>
    </location>
</feature>
<dbReference type="Gene3D" id="2.120.10.80">
    <property type="entry name" value="Kelch-type beta propeller"/>
    <property type="match status" value="2"/>
</dbReference>
<feature type="region of interest" description="Disordered" evidence="3">
    <location>
        <begin position="351"/>
        <end position="429"/>
    </location>
</feature>
<feature type="region of interest" description="Disordered" evidence="3">
    <location>
        <begin position="1451"/>
        <end position="1477"/>
    </location>
</feature>
<feature type="region of interest" description="Disordered" evidence="3">
    <location>
        <begin position="138"/>
        <end position="250"/>
    </location>
</feature>
<dbReference type="RefSeq" id="XP_067076823.1">
    <property type="nucleotide sequence ID" value="XM_067220722.1"/>
</dbReference>